<protein>
    <submittedName>
        <fullName evidence="1">Uncharacterized protein</fullName>
    </submittedName>
</protein>
<dbReference type="RefSeq" id="WP_408164302.1">
    <property type="nucleotide sequence ID" value="NZ_JAQQDB010000073.1"/>
</dbReference>
<keyword evidence="2" id="KW-1185">Reference proteome</keyword>
<gene>
    <name evidence="1" type="ORF">PQR08_37545</name>
</gene>
<organism evidence="1 2">
    <name type="scientific">Caballeronia jiangsuensis</name>
    <dbReference type="NCBI Taxonomy" id="1458357"/>
    <lineage>
        <taxon>Bacteria</taxon>
        <taxon>Pseudomonadati</taxon>
        <taxon>Pseudomonadota</taxon>
        <taxon>Betaproteobacteria</taxon>
        <taxon>Burkholderiales</taxon>
        <taxon>Burkholderiaceae</taxon>
        <taxon>Caballeronia</taxon>
    </lineage>
</organism>
<evidence type="ECO:0000313" key="2">
    <source>
        <dbReference type="Proteomes" id="UP001629462"/>
    </source>
</evidence>
<name>A0ABW9CX12_9BURK</name>
<sequence>MIVARNFSRRVAALKATDEISASRRQVEFYCQTLVEAGAAEWDVNDTGEIELQLTSGEVYVFGYIGITRRR</sequence>
<proteinExistence type="predicted"/>
<reference evidence="1 2" key="1">
    <citation type="journal article" date="2024" name="Chem. Sci.">
        <title>Discovery of megapolipeptins by genome mining of a Burkholderiales bacteria collection.</title>
        <authorList>
            <person name="Paulo B.S."/>
            <person name="Recchia M.J.J."/>
            <person name="Lee S."/>
            <person name="Fergusson C.H."/>
            <person name="Romanowski S.B."/>
            <person name="Hernandez A."/>
            <person name="Krull N."/>
            <person name="Liu D.Y."/>
            <person name="Cavanagh H."/>
            <person name="Bos A."/>
            <person name="Gray C.A."/>
            <person name="Murphy B.T."/>
            <person name="Linington R.G."/>
            <person name="Eustaquio A.S."/>
        </authorList>
    </citation>
    <scope>NUCLEOTIDE SEQUENCE [LARGE SCALE GENOMIC DNA]</scope>
    <source>
        <strain evidence="1 2">RL17-374-BIF-D</strain>
    </source>
</reference>
<comment type="caution">
    <text evidence="1">The sequence shown here is derived from an EMBL/GenBank/DDBJ whole genome shotgun (WGS) entry which is preliminary data.</text>
</comment>
<dbReference type="EMBL" id="JAQQDB010000073">
    <property type="protein sequence ID" value="MFM0523131.1"/>
    <property type="molecule type" value="Genomic_DNA"/>
</dbReference>
<dbReference type="Proteomes" id="UP001629462">
    <property type="component" value="Unassembled WGS sequence"/>
</dbReference>
<accession>A0ABW9CX12</accession>
<evidence type="ECO:0000313" key="1">
    <source>
        <dbReference type="EMBL" id="MFM0523131.1"/>
    </source>
</evidence>